<reference evidence="1" key="1">
    <citation type="journal article" date="2021" name="Proc. Natl. Acad. Sci. U.S.A.">
        <title>A Catalog of Tens of Thousands of Viruses from Human Metagenomes Reveals Hidden Associations with Chronic Diseases.</title>
        <authorList>
            <person name="Tisza M.J."/>
            <person name="Buck C.B."/>
        </authorList>
    </citation>
    <scope>NUCLEOTIDE SEQUENCE</scope>
    <source>
        <strain evidence="1">Ct5jB2</strain>
    </source>
</reference>
<evidence type="ECO:0000313" key="1">
    <source>
        <dbReference type="EMBL" id="DAF85600.1"/>
    </source>
</evidence>
<protein>
    <submittedName>
        <fullName evidence="1">Uncharacterized protein</fullName>
    </submittedName>
</protein>
<dbReference type="EMBL" id="BK015927">
    <property type="protein sequence ID" value="DAF85600.1"/>
    <property type="molecule type" value="Genomic_DNA"/>
</dbReference>
<name>A0A8S5TTT5_9CAUD</name>
<organism evidence="1">
    <name type="scientific">Siphoviridae sp. ct5jB2</name>
    <dbReference type="NCBI Taxonomy" id="2825337"/>
    <lineage>
        <taxon>Viruses</taxon>
        <taxon>Duplodnaviria</taxon>
        <taxon>Heunggongvirae</taxon>
        <taxon>Uroviricota</taxon>
        <taxon>Caudoviricetes</taxon>
    </lineage>
</organism>
<accession>A0A8S5TTT5</accession>
<sequence>MVIYIDYKFCTNGTFKLIHLEELNCKEVGLYEYVGHEKIKVNDKSDTIEIAANFLAKLLCRNIDVDPRYYWVLENLYELIDSLVDFIRMYKSGNVVQRKYLMSPGDKSAITVKIEED</sequence>
<proteinExistence type="predicted"/>